<reference evidence="1" key="1">
    <citation type="submission" date="2021-08" db="EMBL/GenBank/DDBJ databases">
        <title>The first chromosome-level gecko genome reveals the dynamic sex chromosomes of Neotropical dwarf geckos (Sphaerodactylidae: Sphaerodactylus).</title>
        <authorList>
            <person name="Pinto B.J."/>
            <person name="Keating S.E."/>
            <person name="Gamble T."/>
        </authorList>
    </citation>
    <scope>NUCLEOTIDE SEQUENCE</scope>
    <source>
        <strain evidence="1">TG3544</strain>
    </source>
</reference>
<sequence>MKKPEEKAAHRFLTFLLDEDNVLLMSLLADVLTVFSRYQKQLPGDDVTILDTEKLTPLVESKLTLNQLHLLVAKHLTSPCPFLTKEADNRQLVLARTCSFPETPQKRAVFCIKMNTSCTNGSSMVDVAFVSIYSLVFMVGLPLNVAALWIFFFRGALRSITTIYMKNLATSDVLLLASLPLKVFYYSMRPQLSQTVCKIAGLLLLVNMYSSIFLLTCISWDRCMAVCFPLHPRTQALRRQAKYICVGVWSLSILGAVPPYFVHKAEYTRENDTCCFDSRPQYIMDPRICSAMMVAFAVPLIIMVTCSCGLLRAVHQSMVVQMELVNGAKIQHMVVTNVAIFLGCFLPYHLVVLCYQVKALNKDHWGMVYRCVLLLACANAALDPLAYYFATDTFQHLVTTNHLFQGWGTHSNDAGRTEQLCQPLRTQPQPALPTDASPDVKPPDLKELSATGPGQ</sequence>
<evidence type="ECO:0000313" key="1">
    <source>
        <dbReference type="EMBL" id="KAH8016031.1"/>
    </source>
</evidence>
<protein>
    <submittedName>
        <fullName evidence="1">Uncharacterized protein</fullName>
    </submittedName>
</protein>
<organism evidence="1 2">
    <name type="scientific">Sphaerodactylus townsendi</name>
    <dbReference type="NCBI Taxonomy" id="933632"/>
    <lineage>
        <taxon>Eukaryota</taxon>
        <taxon>Metazoa</taxon>
        <taxon>Chordata</taxon>
        <taxon>Craniata</taxon>
        <taxon>Vertebrata</taxon>
        <taxon>Euteleostomi</taxon>
        <taxon>Lepidosauria</taxon>
        <taxon>Squamata</taxon>
        <taxon>Bifurcata</taxon>
        <taxon>Gekkota</taxon>
        <taxon>Sphaerodactylidae</taxon>
        <taxon>Sphaerodactylus</taxon>
    </lineage>
</organism>
<dbReference type="Proteomes" id="UP000827872">
    <property type="component" value="Linkage Group LG01"/>
</dbReference>
<dbReference type="EMBL" id="CM037614">
    <property type="protein sequence ID" value="KAH8016031.1"/>
    <property type="molecule type" value="Genomic_DNA"/>
</dbReference>
<proteinExistence type="predicted"/>
<comment type="caution">
    <text evidence="1">The sequence shown here is derived from an EMBL/GenBank/DDBJ whole genome shotgun (WGS) entry which is preliminary data.</text>
</comment>
<accession>A0ACB8G8Z4</accession>
<name>A0ACB8G8Z4_9SAUR</name>
<gene>
    <name evidence="1" type="ORF">K3G42_011298</name>
</gene>
<keyword evidence="2" id="KW-1185">Reference proteome</keyword>
<evidence type="ECO:0000313" key="2">
    <source>
        <dbReference type="Proteomes" id="UP000827872"/>
    </source>
</evidence>